<feature type="repeat" description="Pumilio" evidence="3">
    <location>
        <begin position="179"/>
        <end position="214"/>
    </location>
</feature>
<comment type="caution">
    <text evidence="5">The sequence shown here is derived from an EMBL/GenBank/DDBJ whole genome shotgun (WGS) entry which is preliminary data.</text>
</comment>
<dbReference type="SUPFAM" id="SSF48371">
    <property type="entry name" value="ARM repeat"/>
    <property type="match status" value="1"/>
</dbReference>
<evidence type="ECO:0000313" key="5">
    <source>
        <dbReference type="EMBL" id="KAG6491009.1"/>
    </source>
</evidence>
<dbReference type="Gene3D" id="1.25.10.10">
    <property type="entry name" value="Leucine-rich Repeat Variant"/>
    <property type="match status" value="1"/>
</dbReference>
<gene>
    <name evidence="5" type="ORF">ZIOFF_052341</name>
</gene>
<dbReference type="PROSITE" id="PS50303">
    <property type="entry name" value="PUM_HD"/>
    <property type="match status" value="1"/>
</dbReference>
<feature type="domain" description="PUM-HD" evidence="4">
    <location>
        <begin position="1"/>
        <end position="360"/>
    </location>
</feature>
<accession>A0A8J5FNI2</accession>
<evidence type="ECO:0000259" key="4">
    <source>
        <dbReference type="PROSITE" id="PS50303"/>
    </source>
</evidence>
<keyword evidence="2" id="KW-0810">Translation regulation</keyword>
<dbReference type="InterPro" id="IPR001313">
    <property type="entry name" value="Pumilio_RNA-bd_rpt"/>
</dbReference>
<reference evidence="5 6" key="1">
    <citation type="submission" date="2020-08" db="EMBL/GenBank/DDBJ databases">
        <title>Plant Genome Project.</title>
        <authorList>
            <person name="Zhang R.-G."/>
        </authorList>
    </citation>
    <scope>NUCLEOTIDE SEQUENCE [LARGE SCALE GENOMIC DNA]</scope>
    <source>
        <tissue evidence="5">Rhizome</tissue>
    </source>
</reference>
<dbReference type="EMBL" id="JACMSC010000014">
    <property type="protein sequence ID" value="KAG6491009.1"/>
    <property type="molecule type" value="Genomic_DNA"/>
</dbReference>
<dbReference type="GO" id="GO:0005737">
    <property type="term" value="C:cytoplasm"/>
    <property type="evidence" value="ECO:0007669"/>
    <property type="project" value="TreeGrafter"/>
</dbReference>
<dbReference type="Pfam" id="PF00806">
    <property type="entry name" value="PUF"/>
    <property type="match status" value="8"/>
</dbReference>
<feature type="repeat" description="Pumilio" evidence="3">
    <location>
        <begin position="66"/>
        <end position="101"/>
    </location>
</feature>
<evidence type="ECO:0000313" key="6">
    <source>
        <dbReference type="Proteomes" id="UP000734854"/>
    </source>
</evidence>
<dbReference type="GO" id="GO:0006417">
    <property type="term" value="P:regulation of translation"/>
    <property type="evidence" value="ECO:0007669"/>
    <property type="project" value="UniProtKB-KW"/>
</dbReference>
<dbReference type="InterPro" id="IPR033133">
    <property type="entry name" value="PUM-HD"/>
</dbReference>
<name>A0A8J5FNI2_ZINOF</name>
<dbReference type="PANTHER" id="PTHR12537:SF187">
    <property type="entry name" value="OS04G0276200 PROTEIN"/>
    <property type="match status" value="1"/>
</dbReference>
<proteinExistence type="predicted"/>
<dbReference type="PANTHER" id="PTHR12537">
    <property type="entry name" value="RNA BINDING PROTEIN PUMILIO-RELATED"/>
    <property type="match status" value="1"/>
</dbReference>
<feature type="repeat" description="Pumilio" evidence="3">
    <location>
        <begin position="30"/>
        <end position="65"/>
    </location>
</feature>
<dbReference type="PROSITE" id="PS50302">
    <property type="entry name" value="PUM"/>
    <property type="match status" value="8"/>
</dbReference>
<evidence type="ECO:0000256" key="1">
    <source>
        <dbReference type="ARBA" id="ARBA00022737"/>
    </source>
</evidence>
<dbReference type="Proteomes" id="UP000734854">
    <property type="component" value="Unassembled WGS sequence"/>
</dbReference>
<dbReference type="InterPro" id="IPR033712">
    <property type="entry name" value="Pumilio_RNA-bd"/>
</dbReference>
<evidence type="ECO:0000256" key="2">
    <source>
        <dbReference type="ARBA" id="ARBA00022845"/>
    </source>
</evidence>
<feature type="repeat" description="Pumilio" evidence="3">
    <location>
        <begin position="257"/>
        <end position="292"/>
    </location>
</feature>
<dbReference type="InterPro" id="IPR011989">
    <property type="entry name" value="ARM-like"/>
</dbReference>
<feature type="repeat" description="Pumilio" evidence="3">
    <location>
        <begin position="216"/>
        <end position="256"/>
    </location>
</feature>
<dbReference type="SMART" id="SM00025">
    <property type="entry name" value="Pumilio"/>
    <property type="match status" value="8"/>
</dbReference>
<feature type="repeat" description="Pumilio" evidence="3">
    <location>
        <begin position="1"/>
        <end position="29"/>
    </location>
</feature>
<organism evidence="5 6">
    <name type="scientific">Zingiber officinale</name>
    <name type="common">Ginger</name>
    <name type="synonym">Amomum zingiber</name>
    <dbReference type="NCBI Taxonomy" id="94328"/>
    <lineage>
        <taxon>Eukaryota</taxon>
        <taxon>Viridiplantae</taxon>
        <taxon>Streptophyta</taxon>
        <taxon>Embryophyta</taxon>
        <taxon>Tracheophyta</taxon>
        <taxon>Spermatophyta</taxon>
        <taxon>Magnoliopsida</taxon>
        <taxon>Liliopsida</taxon>
        <taxon>Zingiberales</taxon>
        <taxon>Zingiberaceae</taxon>
        <taxon>Zingiber</taxon>
    </lineage>
</organism>
<dbReference type="CDD" id="cd07920">
    <property type="entry name" value="Pumilio"/>
    <property type="match status" value="1"/>
</dbReference>
<feature type="repeat" description="Pumilio" evidence="3">
    <location>
        <begin position="293"/>
        <end position="334"/>
    </location>
</feature>
<dbReference type="GO" id="GO:0003729">
    <property type="term" value="F:mRNA binding"/>
    <property type="evidence" value="ECO:0007669"/>
    <property type="project" value="TreeGrafter"/>
</dbReference>
<protein>
    <recommendedName>
        <fullName evidence="4">PUM-HD domain-containing protein</fullName>
    </recommendedName>
</protein>
<dbReference type="InterPro" id="IPR016024">
    <property type="entry name" value="ARM-type_fold"/>
</dbReference>
<feature type="repeat" description="Pumilio" evidence="3">
    <location>
        <begin position="143"/>
        <end position="178"/>
    </location>
</feature>
<evidence type="ECO:0000256" key="3">
    <source>
        <dbReference type="PROSITE-ProRule" id="PRU00317"/>
    </source>
</evidence>
<keyword evidence="6" id="KW-1185">Reference proteome</keyword>
<keyword evidence="1" id="KW-0677">Repeat</keyword>
<dbReference type="AlphaFoldDB" id="A0A8J5FNI2"/>
<sequence>MSSADQYGSRFIQQKLEIATTEEKNMVFQEIMPHAISLMSDVFGNYVVQKFLEHGSSAQRRELANKLNGHVLALSLQMYGCRVIQKVFSLSPLCVKEEVGRDEIESSQQRHDLVSSLFIDYEKISIKAIEVVDLDQKKKIVLELDGSVIRCVRDQNGNHVIQKCIECVPQDVIQFIISTFYDQVVALSTHPYGCRVIQRVLEYCDDVKTQHIVMGEIIQSVCLLVQDQYGNYVVQVCVTNHVLEHGNPDERSAIIKQLSGKIVQMSLQKFASNVVEKCLTFGSFEERQILVNEMLGSTDENEPLQAMMKDQFANYVIQKVLETCDNQQREFIVSRIKDHLSALKKYTYGKHIVARVEKLVAAGGKALSFSLLF</sequence>